<evidence type="ECO:0000256" key="1">
    <source>
        <dbReference type="ARBA" id="ARBA00006336"/>
    </source>
</evidence>
<reference evidence="9 10" key="1">
    <citation type="submission" date="2020-07" db="EMBL/GenBank/DDBJ databases">
        <title>The yeast mating-type switching endonuclease HO is a domesticated member of an unorthodox homing genetic element family.</title>
        <authorList>
            <person name="Coughlan A.Y."/>
            <person name="Lombardi L."/>
            <person name="Braun-Galleani S."/>
            <person name="Martos A.R."/>
            <person name="Galeote V."/>
            <person name="Bigey F."/>
            <person name="Dequin S."/>
            <person name="Byrne K.P."/>
            <person name="Wolfe K.H."/>
        </authorList>
    </citation>
    <scope>NUCLEOTIDE SEQUENCE [LARGE SCALE GENOMIC DNA]</scope>
    <source>
        <strain evidence="9 10">NRRL Y-6702</strain>
    </source>
</reference>
<dbReference type="PANTHER" id="PTHR11080">
    <property type="entry name" value="PYRAZINAMIDASE/NICOTINAMIDASE"/>
    <property type="match status" value="1"/>
</dbReference>
<dbReference type="EMBL" id="CP058605">
    <property type="protein sequence ID" value="QLG71507.1"/>
    <property type="molecule type" value="Genomic_DNA"/>
</dbReference>
<accession>A0A7H9AZA5</accession>
<dbReference type="SUPFAM" id="SSF52499">
    <property type="entry name" value="Isochorismatase-like hydrolases"/>
    <property type="match status" value="1"/>
</dbReference>
<gene>
    <name evidence="9" type="ORF">HG535_0B05490</name>
</gene>
<keyword evidence="2" id="KW-0662">Pyridine nucleotide biosynthesis</keyword>
<evidence type="ECO:0000256" key="2">
    <source>
        <dbReference type="ARBA" id="ARBA00022642"/>
    </source>
</evidence>
<keyword evidence="4" id="KW-0378">Hydrolase</keyword>
<name>A0A7H9AZA5_ZYGMR</name>
<dbReference type="PANTHER" id="PTHR11080:SF2">
    <property type="entry name" value="LD05707P"/>
    <property type="match status" value="1"/>
</dbReference>
<dbReference type="Gene3D" id="3.40.50.850">
    <property type="entry name" value="Isochorismatase-like"/>
    <property type="match status" value="1"/>
</dbReference>
<dbReference type="InterPro" id="IPR036380">
    <property type="entry name" value="Isochorismatase-like_sf"/>
</dbReference>
<evidence type="ECO:0000313" key="10">
    <source>
        <dbReference type="Proteomes" id="UP000509704"/>
    </source>
</evidence>
<dbReference type="Proteomes" id="UP000509704">
    <property type="component" value="Chromosome 2"/>
</dbReference>
<dbReference type="CDD" id="cd01011">
    <property type="entry name" value="nicotinamidase"/>
    <property type="match status" value="1"/>
</dbReference>
<dbReference type="InterPro" id="IPR052347">
    <property type="entry name" value="Isochorismatase_Nicotinamidase"/>
</dbReference>
<evidence type="ECO:0000256" key="4">
    <source>
        <dbReference type="ARBA" id="ARBA00022801"/>
    </source>
</evidence>
<protein>
    <recommendedName>
        <fullName evidence="6">nicotinamidase</fullName>
        <ecNumber evidence="6">3.5.1.19</ecNumber>
    </recommendedName>
    <alternativeName>
        <fullName evidence="7">Nicotinamide deamidase</fullName>
    </alternativeName>
</protein>
<proteinExistence type="inferred from homology"/>
<evidence type="ECO:0000256" key="3">
    <source>
        <dbReference type="ARBA" id="ARBA00022723"/>
    </source>
</evidence>
<keyword evidence="10" id="KW-1185">Reference proteome</keyword>
<evidence type="ECO:0000313" key="9">
    <source>
        <dbReference type="EMBL" id="QLG71507.1"/>
    </source>
</evidence>
<dbReference type="AlphaFoldDB" id="A0A7H9AZA5"/>
<dbReference type="Pfam" id="PF00857">
    <property type="entry name" value="Isochorismatase"/>
    <property type="match status" value="1"/>
</dbReference>
<dbReference type="GO" id="GO:0019363">
    <property type="term" value="P:pyridine nucleotide biosynthetic process"/>
    <property type="evidence" value="ECO:0007669"/>
    <property type="project" value="UniProtKB-KW"/>
</dbReference>
<evidence type="ECO:0000256" key="7">
    <source>
        <dbReference type="ARBA" id="ARBA00043224"/>
    </source>
</evidence>
<dbReference type="GeneID" id="59235168"/>
<comment type="similarity">
    <text evidence="1">Belongs to the isochorismatase family.</text>
</comment>
<dbReference type="InterPro" id="IPR000868">
    <property type="entry name" value="Isochorismatase-like_dom"/>
</dbReference>
<evidence type="ECO:0000259" key="8">
    <source>
        <dbReference type="Pfam" id="PF00857"/>
    </source>
</evidence>
<sequence length="214" mass="24362">MAKALLVIDIQNDFLPPNGSLAVASGDEIVEPVIKLMNDPKQEWHRIVLTRDWHPPDHISFAKSHGKPEFSKIEYHSPIPGDSSVQEGVLWPVHCVQGTPGSQLAAPLIEEQKKLGCRVVDKGYLHDREYYSAFNDIWDYHRTELNNYLKSHHITDVYVVGLALDYCVKNTAISASKLGYKTYIIKDYTRAINTDSESERKLEAELKKYNVKLI</sequence>
<evidence type="ECO:0000256" key="5">
    <source>
        <dbReference type="ARBA" id="ARBA00037900"/>
    </source>
</evidence>
<keyword evidence="3" id="KW-0479">Metal-binding</keyword>
<comment type="pathway">
    <text evidence="5">Cofactor biosynthesis; nicotinate biosynthesis; nicotinate from nicotinamide: step 1/1.</text>
</comment>
<feature type="domain" description="Isochorismatase-like" evidence="8">
    <location>
        <begin position="4"/>
        <end position="197"/>
    </location>
</feature>
<evidence type="ECO:0000256" key="6">
    <source>
        <dbReference type="ARBA" id="ARBA00039017"/>
    </source>
</evidence>
<dbReference type="RefSeq" id="XP_037143235.1">
    <property type="nucleotide sequence ID" value="XM_037287340.1"/>
</dbReference>
<dbReference type="GO" id="GO:0008936">
    <property type="term" value="F:nicotinamidase activity"/>
    <property type="evidence" value="ECO:0007669"/>
    <property type="project" value="UniProtKB-EC"/>
</dbReference>
<dbReference type="KEGG" id="zmk:HG535_0B05490"/>
<dbReference type="GO" id="GO:0046872">
    <property type="term" value="F:metal ion binding"/>
    <property type="evidence" value="ECO:0007669"/>
    <property type="project" value="UniProtKB-KW"/>
</dbReference>
<organism evidence="9 10">
    <name type="scientific">Zygotorulaspora mrakii</name>
    <name type="common">Zygosaccharomyces mrakii</name>
    <dbReference type="NCBI Taxonomy" id="42260"/>
    <lineage>
        <taxon>Eukaryota</taxon>
        <taxon>Fungi</taxon>
        <taxon>Dikarya</taxon>
        <taxon>Ascomycota</taxon>
        <taxon>Saccharomycotina</taxon>
        <taxon>Saccharomycetes</taxon>
        <taxon>Saccharomycetales</taxon>
        <taxon>Saccharomycetaceae</taxon>
        <taxon>Zygotorulaspora</taxon>
    </lineage>
</organism>
<dbReference type="OrthoDB" id="3341310at2759"/>
<dbReference type="EC" id="3.5.1.19" evidence="6"/>